<dbReference type="GO" id="GO:0016787">
    <property type="term" value="F:hydrolase activity"/>
    <property type="evidence" value="ECO:0007669"/>
    <property type="project" value="UniProtKB-KW"/>
</dbReference>
<evidence type="ECO:0000313" key="6">
    <source>
        <dbReference type="Proteomes" id="UP000037043"/>
    </source>
</evidence>
<evidence type="ECO:0008006" key="7">
    <source>
        <dbReference type="Google" id="ProtNLM"/>
    </source>
</evidence>
<dbReference type="PANTHER" id="PTHR33397:SF5">
    <property type="entry name" value="RNASE YUTE-RELATED"/>
    <property type="match status" value="1"/>
</dbReference>
<comment type="similarity">
    <text evidence="4">Belongs to the HepT RNase toxin family.</text>
</comment>
<dbReference type="RefSeq" id="WP_052219856.1">
    <property type="nucleotide sequence ID" value="NZ_LHUR01000009.1"/>
</dbReference>
<proteinExistence type="inferred from homology"/>
<evidence type="ECO:0000256" key="3">
    <source>
        <dbReference type="ARBA" id="ARBA00022801"/>
    </source>
</evidence>
<evidence type="ECO:0000256" key="4">
    <source>
        <dbReference type="ARBA" id="ARBA00024207"/>
    </source>
</evidence>
<dbReference type="PATRIC" id="fig|1121318.3.peg.249"/>
<reference evidence="6" key="1">
    <citation type="submission" date="2015-08" db="EMBL/GenBank/DDBJ databases">
        <title>Genome sequence of the strict anaerobe Clostridium homopropionicum LuHBu1 (DSM 5847T).</title>
        <authorList>
            <person name="Poehlein A."/>
            <person name="Beck M."/>
            <person name="Schiel-Bengelsdorf B."/>
            <person name="Bengelsdorf F.R."/>
            <person name="Daniel R."/>
            <person name="Duerre P."/>
        </authorList>
    </citation>
    <scope>NUCLEOTIDE SEQUENCE [LARGE SCALE GENOMIC DNA]</scope>
    <source>
        <strain evidence="6">DSM 5847</strain>
    </source>
</reference>
<dbReference type="Proteomes" id="UP000037043">
    <property type="component" value="Unassembled WGS sequence"/>
</dbReference>
<keyword evidence="3" id="KW-0378">Hydrolase</keyword>
<dbReference type="STRING" id="36844.SAMN04488501_12713"/>
<dbReference type="InterPro" id="IPR008201">
    <property type="entry name" value="HepT-like"/>
</dbReference>
<dbReference type="InterPro" id="IPR052379">
    <property type="entry name" value="Type_VII_TA_RNase"/>
</dbReference>
<sequence>MVKREVVLSRIDKLKEYLKYLSYVKNYTKEQYLNDPMIYASTERFLHLAIECVIDIGNHVISDMRYRKPESNKDIFRVLFENNVIEERLKDNLSNMAGFRNILVHDYLKLDRAIVYDIVLNNLKDIEQFVKIIVEYI</sequence>
<dbReference type="GO" id="GO:0004540">
    <property type="term" value="F:RNA nuclease activity"/>
    <property type="evidence" value="ECO:0007669"/>
    <property type="project" value="InterPro"/>
</dbReference>
<evidence type="ECO:0000313" key="5">
    <source>
        <dbReference type="EMBL" id="KOA21323.1"/>
    </source>
</evidence>
<dbReference type="NCBIfam" id="NF047751">
    <property type="entry name" value="HepT_toxin"/>
    <property type="match status" value="1"/>
</dbReference>
<keyword evidence="6" id="KW-1185">Reference proteome</keyword>
<name>A0A0L6ZEX3_9CLOT</name>
<dbReference type="InterPro" id="IPR037038">
    <property type="entry name" value="HepT-like_sf"/>
</dbReference>
<dbReference type="Pfam" id="PF01934">
    <property type="entry name" value="HepT-like"/>
    <property type="match status" value="1"/>
</dbReference>
<gene>
    <name evidence="5" type="ORF">CLHOM_02500</name>
</gene>
<dbReference type="AlphaFoldDB" id="A0A0L6ZEX3"/>
<accession>A0A0L6ZEX3</accession>
<dbReference type="EMBL" id="LHUR01000009">
    <property type="protein sequence ID" value="KOA21323.1"/>
    <property type="molecule type" value="Genomic_DNA"/>
</dbReference>
<comment type="caution">
    <text evidence="5">The sequence shown here is derived from an EMBL/GenBank/DDBJ whole genome shotgun (WGS) entry which is preliminary data.</text>
</comment>
<dbReference type="Gene3D" id="1.20.120.580">
    <property type="entry name" value="bsu32300-like"/>
    <property type="match status" value="1"/>
</dbReference>
<dbReference type="PANTHER" id="PTHR33397">
    <property type="entry name" value="UPF0331 PROTEIN YUTE"/>
    <property type="match status" value="1"/>
</dbReference>
<evidence type="ECO:0000256" key="1">
    <source>
        <dbReference type="ARBA" id="ARBA00022649"/>
    </source>
</evidence>
<protein>
    <recommendedName>
        <fullName evidence="7">DUF86 domain-containing protein</fullName>
    </recommendedName>
</protein>
<organism evidence="5 6">
    <name type="scientific">Clostridium homopropionicum DSM 5847</name>
    <dbReference type="NCBI Taxonomy" id="1121318"/>
    <lineage>
        <taxon>Bacteria</taxon>
        <taxon>Bacillati</taxon>
        <taxon>Bacillota</taxon>
        <taxon>Clostridia</taxon>
        <taxon>Eubacteriales</taxon>
        <taxon>Clostridiaceae</taxon>
        <taxon>Clostridium</taxon>
    </lineage>
</organism>
<dbReference type="GO" id="GO:0110001">
    <property type="term" value="C:toxin-antitoxin complex"/>
    <property type="evidence" value="ECO:0007669"/>
    <property type="project" value="InterPro"/>
</dbReference>
<keyword evidence="2" id="KW-0540">Nuclease</keyword>
<evidence type="ECO:0000256" key="2">
    <source>
        <dbReference type="ARBA" id="ARBA00022722"/>
    </source>
</evidence>
<keyword evidence="1" id="KW-1277">Toxin-antitoxin system</keyword>